<evidence type="ECO:0000313" key="3">
    <source>
        <dbReference type="Proteomes" id="UP000242972"/>
    </source>
</evidence>
<dbReference type="Pfam" id="PF03861">
    <property type="entry name" value="ANTAR"/>
    <property type="match status" value="1"/>
</dbReference>
<dbReference type="SMART" id="SM01012">
    <property type="entry name" value="ANTAR"/>
    <property type="match status" value="1"/>
</dbReference>
<dbReference type="Proteomes" id="UP000242972">
    <property type="component" value="Unassembled WGS sequence"/>
</dbReference>
<dbReference type="Gene3D" id="1.10.10.10">
    <property type="entry name" value="Winged helix-like DNA-binding domain superfamily/Winged helix DNA-binding domain"/>
    <property type="match status" value="1"/>
</dbReference>
<dbReference type="InterPro" id="IPR036388">
    <property type="entry name" value="WH-like_DNA-bd_sf"/>
</dbReference>
<protein>
    <recommendedName>
        <fullName evidence="1">ANTAR domain-containing protein</fullName>
    </recommendedName>
</protein>
<reference evidence="2 3" key="1">
    <citation type="journal article" date="2014" name="BMC Genomics">
        <title>Comparison of environmental and isolate Sulfobacillus genomes reveals diverse carbon, sulfur, nitrogen, and hydrogen metabolisms.</title>
        <authorList>
            <person name="Justice N.B."/>
            <person name="Norman A."/>
            <person name="Brown C.T."/>
            <person name="Singh A."/>
            <person name="Thomas B.C."/>
            <person name="Banfield J.F."/>
        </authorList>
    </citation>
    <scope>NUCLEOTIDE SEQUENCE [LARGE SCALE GENOMIC DNA]</scope>
    <source>
        <strain evidence="2">AMDSBA4</strain>
    </source>
</reference>
<feature type="domain" description="ANTAR" evidence="1">
    <location>
        <begin position="118"/>
        <end position="179"/>
    </location>
</feature>
<organism evidence="2 3">
    <name type="scientific">Sulfobacillus benefaciens</name>
    <dbReference type="NCBI Taxonomy" id="453960"/>
    <lineage>
        <taxon>Bacteria</taxon>
        <taxon>Bacillati</taxon>
        <taxon>Bacillota</taxon>
        <taxon>Clostridia</taxon>
        <taxon>Eubacteriales</taxon>
        <taxon>Clostridiales Family XVII. Incertae Sedis</taxon>
        <taxon>Sulfobacillus</taxon>
    </lineage>
</organism>
<dbReference type="PROSITE" id="PS50921">
    <property type="entry name" value="ANTAR"/>
    <property type="match status" value="1"/>
</dbReference>
<dbReference type="InterPro" id="IPR011006">
    <property type="entry name" value="CheY-like_superfamily"/>
</dbReference>
<dbReference type="SUPFAM" id="SSF52172">
    <property type="entry name" value="CheY-like"/>
    <property type="match status" value="1"/>
</dbReference>
<accession>A0A2T2XCP8</accession>
<dbReference type="GO" id="GO:0003723">
    <property type="term" value="F:RNA binding"/>
    <property type="evidence" value="ECO:0007669"/>
    <property type="project" value="InterPro"/>
</dbReference>
<dbReference type="AlphaFoldDB" id="A0A2T2XCP8"/>
<proteinExistence type="predicted"/>
<dbReference type="EMBL" id="PXYW01000048">
    <property type="protein sequence ID" value="PSR32227.1"/>
    <property type="molecule type" value="Genomic_DNA"/>
</dbReference>
<comment type="caution">
    <text evidence="2">The sequence shown here is derived from an EMBL/GenBank/DDBJ whole genome shotgun (WGS) entry which is preliminary data.</text>
</comment>
<gene>
    <name evidence="2" type="ORF">C7B46_15300</name>
</gene>
<evidence type="ECO:0000313" key="2">
    <source>
        <dbReference type="EMBL" id="PSR32227.1"/>
    </source>
</evidence>
<sequence>MTQVEDVQIKTIPKSTVKGIAIMLSNRMVARRLEDILDRLEYHVCRESIDSKTDHIYLVDIHTLQAWPSRRVLYASSLSPAVIDLSVRAQCLGIIVPSQGLLELKATLDVALSIASAQCALEKENGRLWRKLRERKTIEMAKEVLKKRYRIDEEEAYRIIRYEAMNSRRTLGEVAETVLLKNE</sequence>
<evidence type="ECO:0000259" key="1">
    <source>
        <dbReference type="PROSITE" id="PS50921"/>
    </source>
</evidence>
<dbReference type="InterPro" id="IPR005561">
    <property type="entry name" value="ANTAR"/>
</dbReference>
<name>A0A2T2XCP8_9FIRM</name>